<feature type="coiled-coil region" evidence="1">
    <location>
        <begin position="89"/>
        <end position="140"/>
    </location>
</feature>
<sequence length="235" mass="28455">MKENKLKKRRGRPSEWTDEQLMRLALDIKYRLHGEKLTPSLLERETKIGRNTWSRRMKNYIEELNNPVITKVSPNDLNDSLLPSIDLILKRHDIENNNLKNELLDLEILLYDMYNELKKLKENEQKYKQYIDDNKLLREEKNKQEYRARHYEELYNNIILSSMYPHLQDIKESAVNQFNIKEKLINMDLNKDKNISIENLNSFFPDIPKEESSREKEEQQRKNMNILLEDFDIEE</sequence>
<reference evidence="3" key="1">
    <citation type="journal article" date="2019" name="Int. J. Syst. Evol. Microbiol.">
        <title>The Global Catalogue of Microorganisms (GCM) 10K type strain sequencing project: providing services to taxonomists for standard genome sequencing and annotation.</title>
        <authorList>
            <consortium name="The Broad Institute Genomics Platform"/>
            <consortium name="The Broad Institute Genome Sequencing Center for Infectious Disease"/>
            <person name="Wu L."/>
            <person name="Ma J."/>
        </authorList>
    </citation>
    <scope>NUCLEOTIDE SEQUENCE [LARGE SCALE GENOMIC DNA]</scope>
    <source>
        <strain evidence="3">JCM 16981</strain>
    </source>
</reference>
<name>A0ABP7EP41_9STAP</name>
<proteinExistence type="predicted"/>
<keyword evidence="1" id="KW-0175">Coiled coil</keyword>
<evidence type="ECO:0000313" key="3">
    <source>
        <dbReference type="Proteomes" id="UP001500920"/>
    </source>
</evidence>
<organism evidence="2 3">
    <name type="scientific">Salinicoccus jeotgali</name>
    <dbReference type="NCBI Taxonomy" id="381634"/>
    <lineage>
        <taxon>Bacteria</taxon>
        <taxon>Bacillati</taxon>
        <taxon>Bacillota</taxon>
        <taxon>Bacilli</taxon>
        <taxon>Bacillales</taxon>
        <taxon>Staphylococcaceae</taxon>
        <taxon>Salinicoccus</taxon>
    </lineage>
</organism>
<evidence type="ECO:0000256" key="1">
    <source>
        <dbReference type="SAM" id="Coils"/>
    </source>
</evidence>
<evidence type="ECO:0000313" key="2">
    <source>
        <dbReference type="EMBL" id="GAA3722214.1"/>
    </source>
</evidence>
<evidence type="ECO:0008006" key="4">
    <source>
        <dbReference type="Google" id="ProtNLM"/>
    </source>
</evidence>
<accession>A0ABP7EP41</accession>
<dbReference type="EMBL" id="BAABCK010000020">
    <property type="protein sequence ID" value="GAA3722214.1"/>
    <property type="molecule type" value="Genomic_DNA"/>
</dbReference>
<keyword evidence="3" id="KW-1185">Reference proteome</keyword>
<dbReference type="RefSeq" id="WP_285336400.1">
    <property type="nucleotide sequence ID" value="NZ_BAABCK010000020.1"/>
</dbReference>
<dbReference type="Proteomes" id="UP001500920">
    <property type="component" value="Unassembled WGS sequence"/>
</dbReference>
<protein>
    <recommendedName>
        <fullName evidence="4">EF-hand domain-containing protein</fullName>
    </recommendedName>
</protein>
<comment type="caution">
    <text evidence="2">The sequence shown here is derived from an EMBL/GenBank/DDBJ whole genome shotgun (WGS) entry which is preliminary data.</text>
</comment>
<gene>
    <name evidence="2" type="ORF">GCM10022378_10360</name>
</gene>